<dbReference type="AlphaFoldDB" id="A0A832T260"/>
<dbReference type="NCBIfam" id="TIGR00080">
    <property type="entry name" value="pimt"/>
    <property type="match status" value="1"/>
</dbReference>
<comment type="function">
    <text evidence="7 9">Catalyzes the methyl esterification of L-isoaspartyl residues in peptides and proteins that result from spontaneous decomposition of normal L-aspartyl and L-asparaginyl residues. It plays a role in the repair and/or degradation of damaged proteins.</text>
</comment>
<dbReference type="NCBIfam" id="NF001453">
    <property type="entry name" value="PRK00312.1"/>
    <property type="match status" value="1"/>
</dbReference>
<evidence type="ECO:0000313" key="10">
    <source>
        <dbReference type="EMBL" id="HII70575.1"/>
    </source>
</evidence>
<accession>A0A832T260</accession>
<dbReference type="FunFam" id="3.40.50.150:FF:000010">
    <property type="entry name" value="Protein-L-isoaspartate O-methyltransferase"/>
    <property type="match status" value="1"/>
</dbReference>
<dbReference type="SUPFAM" id="SSF53335">
    <property type="entry name" value="S-adenosyl-L-methionine-dependent methyltransferases"/>
    <property type="match status" value="1"/>
</dbReference>
<reference evidence="10" key="1">
    <citation type="journal article" date="2020" name="bioRxiv">
        <title>A rank-normalized archaeal taxonomy based on genome phylogeny resolves widespread incomplete and uneven classifications.</title>
        <authorList>
            <person name="Rinke C."/>
            <person name="Chuvochina M."/>
            <person name="Mussig A.J."/>
            <person name="Chaumeil P.-A."/>
            <person name="Waite D.W."/>
            <person name="Whitman W.B."/>
            <person name="Parks D.H."/>
            <person name="Hugenholtz P."/>
        </authorList>
    </citation>
    <scope>NUCLEOTIDE SEQUENCE</scope>
    <source>
        <strain evidence="10">UBA8853</strain>
    </source>
</reference>
<evidence type="ECO:0000256" key="8">
    <source>
        <dbReference type="ARBA" id="ARBA00029295"/>
    </source>
</evidence>
<dbReference type="EC" id="2.1.1.77" evidence="9"/>
<evidence type="ECO:0000313" key="11">
    <source>
        <dbReference type="Proteomes" id="UP000619545"/>
    </source>
</evidence>
<dbReference type="EMBL" id="DUJS01000004">
    <property type="protein sequence ID" value="HII70575.1"/>
    <property type="molecule type" value="Genomic_DNA"/>
</dbReference>
<keyword evidence="6 9" id="KW-0949">S-adenosyl-L-methionine</keyword>
<organism evidence="10 11">
    <name type="scientific">Methanopyrus kandleri</name>
    <dbReference type="NCBI Taxonomy" id="2320"/>
    <lineage>
        <taxon>Archaea</taxon>
        <taxon>Methanobacteriati</taxon>
        <taxon>Methanobacteriota</taxon>
        <taxon>Methanomada group</taxon>
        <taxon>Methanopyri</taxon>
        <taxon>Methanopyrales</taxon>
        <taxon>Methanopyraceae</taxon>
        <taxon>Methanopyrus</taxon>
    </lineage>
</organism>
<evidence type="ECO:0000256" key="5">
    <source>
        <dbReference type="ARBA" id="ARBA00022679"/>
    </source>
</evidence>
<name>A0A832T260_9EURY</name>
<dbReference type="Gene3D" id="3.40.50.150">
    <property type="entry name" value="Vaccinia Virus protein VP39"/>
    <property type="match status" value="1"/>
</dbReference>
<evidence type="ECO:0000256" key="7">
    <source>
        <dbReference type="ARBA" id="ARBA00025330"/>
    </source>
</evidence>
<keyword evidence="4 9" id="KW-0489">Methyltransferase</keyword>
<dbReference type="SMR" id="A0A832T260"/>
<comment type="catalytic activity">
    <reaction evidence="8 9">
        <text>[protein]-L-isoaspartate + S-adenosyl-L-methionine = [protein]-L-isoaspartate alpha-methyl ester + S-adenosyl-L-homocysteine</text>
        <dbReference type="Rhea" id="RHEA:12705"/>
        <dbReference type="Rhea" id="RHEA-COMP:12143"/>
        <dbReference type="Rhea" id="RHEA-COMP:12144"/>
        <dbReference type="ChEBI" id="CHEBI:57856"/>
        <dbReference type="ChEBI" id="CHEBI:59789"/>
        <dbReference type="ChEBI" id="CHEBI:90596"/>
        <dbReference type="ChEBI" id="CHEBI:90598"/>
        <dbReference type="EC" id="2.1.1.77"/>
    </reaction>
</comment>
<keyword evidence="3 9" id="KW-0963">Cytoplasm</keyword>
<dbReference type="CDD" id="cd02440">
    <property type="entry name" value="AdoMet_MTases"/>
    <property type="match status" value="1"/>
</dbReference>
<dbReference type="Proteomes" id="UP000619545">
    <property type="component" value="Unassembled WGS sequence"/>
</dbReference>
<feature type="active site" evidence="9">
    <location>
        <position position="66"/>
    </location>
</feature>
<evidence type="ECO:0000256" key="9">
    <source>
        <dbReference type="HAMAP-Rule" id="MF_00090"/>
    </source>
</evidence>
<dbReference type="NCBIfam" id="NF010549">
    <property type="entry name" value="PRK13942.1"/>
    <property type="match status" value="1"/>
</dbReference>
<evidence type="ECO:0000256" key="3">
    <source>
        <dbReference type="ARBA" id="ARBA00022490"/>
    </source>
</evidence>
<gene>
    <name evidence="9" type="primary">pcm</name>
    <name evidence="10" type="ORF">HA336_05015</name>
</gene>
<dbReference type="RefSeq" id="WP_011018654.1">
    <property type="nucleotide sequence ID" value="NZ_DUJS01000004.1"/>
</dbReference>
<evidence type="ECO:0000256" key="1">
    <source>
        <dbReference type="ARBA" id="ARBA00004496"/>
    </source>
</evidence>
<dbReference type="GO" id="GO:0030091">
    <property type="term" value="P:protein repair"/>
    <property type="evidence" value="ECO:0007669"/>
    <property type="project" value="UniProtKB-UniRule"/>
</dbReference>
<dbReference type="HAMAP" id="MF_00090">
    <property type="entry name" value="PIMT"/>
    <property type="match status" value="1"/>
</dbReference>
<sequence length="226" mass="25207">MAEDDKVFRRARERLVERLKSLGYIRSNRVAEAMLKVPRHEFVPEDLRDRAYVDSPLPIGRGQTISAPHMVAIMTELLDPRPGHKVLEVGAGSGYHAAVVAELVKPDGRVITVERIPELADFARNNLKKTGYDRFVKVLVGDGTKGYPPEAPYDRILVTAGAPDVPESLLEQLKPGGKMVIPVGDRHMQELWLVEKTEDGEIRRRRHGGCAFVPLIGEEGFQEPES</sequence>
<dbReference type="PANTHER" id="PTHR11579:SF0">
    <property type="entry name" value="PROTEIN-L-ISOASPARTATE(D-ASPARTATE) O-METHYLTRANSFERASE"/>
    <property type="match status" value="1"/>
</dbReference>
<dbReference type="InterPro" id="IPR029063">
    <property type="entry name" value="SAM-dependent_MTases_sf"/>
</dbReference>
<proteinExistence type="inferred from homology"/>
<dbReference type="GO" id="GO:0032259">
    <property type="term" value="P:methylation"/>
    <property type="evidence" value="ECO:0007669"/>
    <property type="project" value="UniProtKB-KW"/>
</dbReference>
<evidence type="ECO:0000256" key="4">
    <source>
        <dbReference type="ARBA" id="ARBA00022603"/>
    </source>
</evidence>
<dbReference type="PROSITE" id="PS01279">
    <property type="entry name" value="PCMT"/>
    <property type="match status" value="1"/>
</dbReference>
<dbReference type="OMA" id="HMHASAC"/>
<evidence type="ECO:0000256" key="2">
    <source>
        <dbReference type="ARBA" id="ARBA00005369"/>
    </source>
</evidence>
<comment type="subcellular location">
    <subcellularLocation>
        <location evidence="1 9">Cytoplasm</location>
    </subcellularLocation>
</comment>
<dbReference type="GeneID" id="1477585"/>
<dbReference type="GO" id="GO:0004719">
    <property type="term" value="F:protein-L-isoaspartate (D-aspartate) O-methyltransferase activity"/>
    <property type="evidence" value="ECO:0007669"/>
    <property type="project" value="UniProtKB-UniRule"/>
</dbReference>
<dbReference type="PANTHER" id="PTHR11579">
    <property type="entry name" value="PROTEIN-L-ISOASPARTATE O-METHYLTRANSFERASE"/>
    <property type="match status" value="1"/>
</dbReference>
<keyword evidence="5 9" id="KW-0808">Transferase</keyword>
<protein>
    <recommendedName>
        <fullName evidence="9">Protein-L-isoaspartate O-methyltransferase</fullName>
        <ecNumber evidence="9">2.1.1.77</ecNumber>
    </recommendedName>
    <alternativeName>
        <fullName evidence="9">L-isoaspartyl protein carboxyl methyltransferase</fullName>
    </alternativeName>
    <alternativeName>
        <fullName evidence="9">Protein L-isoaspartyl methyltransferase</fullName>
    </alternativeName>
    <alternativeName>
        <fullName evidence="9">Protein-beta-aspartate methyltransferase</fullName>
        <shortName evidence="9">PIMT</shortName>
    </alternativeName>
</protein>
<comment type="caution">
    <text evidence="10">The sequence shown here is derived from an EMBL/GenBank/DDBJ whole genome shotgun (WGS) entry which is preliminary data.</text>
</comment>
<comment type="similarity">
    <text evidence="2 9">Belongs to the methyltransferase superfamily. L-isoaspartyl/D-aspartyl protein methyltransferase family.</text>
</comment>
<evidence type="ECO:0000256" key="6">
    <source>
        <dbReference type="ARBA" id="ARBA00022691"/>
    </source>
</evidence>
<dbReference type="GO" id="GO:0005737">
    <property type="term" value="C:cytoplasm"/>
    <property type="evidence" value="ECO:0007669"/>
    <property type="project" value="UniProtKB-SubCell"/>
</dbReference>
<dbReference type="InterPro" id="IPR000682">
    <property type="entry name" value="PCMT"/>
</dbReference>
<dbReference type="Pfam" id="PF01135">
    <property type="entry name" value="PCMT"/>
    <property type="match status" value="1"/>
</dbReference>